<dbReference type="Proteomes" id="UP001500454">
    <property type="component" value="Unassembled WGS sequence"/>
</dbReference>
<evidence type="ECO:0008006" key="3">
    <source>
        <dbReference type="Google" id="ProtNLM"/>
    </source>
</evidence>
<dbReference type="InterPro" id="IPR004714">
    <property type="entry name" value="Cyt_oxidase_maturation_cbb3"/>
</dbReference>
<evidence type="ECO:0000313" key="2">
    <source>
        <dbReference type="Proteomes" id="UP001500454"/>
    </source>
</evidence>
<protein>
    <recommendedName>
        <fullName evidence="3">Cbb3-type cytochrome oxidase assembly protein CcoS</fullName>
    </recommendedName>
</protein>
<name>A0ABP8JG05_9BACT</name>
<dbReference type="EMBL" id="BAABHA010000015">
    <property type="protein sequence ID" value="GAA4389938.1"/>
    <property type="molecule type" value="Genomic_DNA"/>
</dbReference>
<sequence length="54" mass="6203">MEIIFGLIVISLTVAVLFLLAFVWAVRSKQYDDTYTPAVRMLFEDNETQTPAKH</sequence>
<comment type="caution">
    <text evidence="1">The sequence shown here is derived from an EMBL/GenBank/DDBJ whole genome shotgun (WGS) entry which is preliminary data.</text>
</comment>
<organism evidence="1 2">
    <name type="scientific">Hymenobacter koreensis</name>
    <dbReference type="NCBI Taxonomy" id="1084523"/>
    <lineage>
        <taxon>Bacteria</taxon>
        <taxon>Pseudomonadati</taxon>
        <taxon>Bacteroidota</taxon>
        <taxon>Cytophagia</taxon>
        <taxon>Cytophagales</taxon>
        <taxon>Hymenobacteraceae</taxon>
        <taxon>Hymenobacter</taxon>
    </lineage>
</organism>
<proteinExistence type="predicted"/>
<evidence type="ECO:0000313" key="1">
    <source>
        <dbReference type="EMBL" id="GAA4389938.1"/>
    </source>
</evidence>
<accession>A0ABP8JG05</accession>
<dbReference type="RefSeq" id="WP_345226839.1">
    <property type="nucleotide sequence ID" value="NZ_BAABHA010000015.1"/>
</dbReference>
<keyword evidence="2" id="KW-1185">Reference proteome</keyword>
<gene>
    <name evidence="1" type="ORF">GCM10023186_37650</name>
</gene>
<dbReference type="NCBIfam" id="TIGR00847">
    <property type="entry name" value="ccoS"/>
    <property type="match status" value="1"/>
</dbReference>
<dbReference type="PANTHER" id="PTHR41532">
    <property type="entry name" value="FIXS PROTEIN"/>
    <property type="match status" value="1"/>
</dbReference>
<dbReference type="Pfam" id="PF03597">
    <property type="entry name" value="FixS"/>
    <property type="match status" value="1"/>
</dbReference>
<dbReference type="PANTHER" id="PTHR41532:SF1">
    <property type="entry name" value="FIXS PROTEIN"/>
    <property type="match status" value="1"/>
</dbReference>
<reference evidence="2" key="1">
    <citation type="journal article" date="2019" name="Int. J. Syst. Evol. Microbiol.">
        <title>The Global Catalogue of Microorganisms (GCM) 10K type strain sequencing project: providing services to taxonomists for standard genome sequencing and annotation.</title>
        <authorList>
            <consortium name="The Broad Institute Genomics Platform"/>
            <consortium name="The Broad Institute Genome Sequencing Center for Infectious Disease"/>
            <person name="Wu L."/>
            <person name="Ma J."/>
        </authorList>
    </citation>
    <scope>NUCLEOTIDE SEQUENCE [LARGE SCALE GENOMIC DNA]</scope>
    <source>
        <strain evidence="2">JCM 17924</strain>
    </source>
</reference>